<dbReference type="EMBL" id="LABX01000308">
    <property type="protein sequence ID" value="KMO27409.1"/>
    <property type="molecule type" value="Genomic_DNA"/>
</dbReference>
<sequence length="382" mass="39450">MPASVETDDVYVALVADLASNGLPIAIMGITLGGIGLFVAQALSQAVLFAAVAVGVVSSLCKLGLIVLQIRRQERGPLAPREARRWERGHILTTGGVAIVVGVLAGTVFAQPRVELQMLATGLLFGYCSGAVTNLSVRPCLAAGALLVSAVPAIVSAAWFGGMPHGLLATMFALFLVGALQSVAATYRVATRQITMRLDMAALARSDALTGLANRLGLREAFDRLAGTGEERVAVHCFDLDRFKPVNDRYGHAAGDALLQELGARLRLLLGPPALAARTGGDEFVVLQPGIRNAEEAEALARRIVHALSAPYHLGGETVSVGLSLGFACAPLRAANLDDLVRRADAASYAVKRRGGGVAAGALAVVAPRIGAADAEPGSVAC</sequence>
<dbReference type="PROSITE" id="PS50887">
    <property type="entry name" value="GGDEF"/>
    <property type="match status" value="1"/>
</dbReference>
<dbReference type="CDD" id="cd01949">
    <property type="entry name" value="GGDEF"/>
    <property type="match status" value="1"/>
</dbReference>
<dbReference type="SMART" id="SM00267">
    <property type="entry name" value="GGDEF"/>
    <property type="match status" value="1"/>
</dbReference>
<proteinExistence type="predicted"/>
<dbReference type="PATRIC" id="fig|270351.6.peg.4643"/>
<feature type="transmembrane region" description="Helical" evidence="1">
    <location>
        <begin position="12"/>
        <end position="40"/>
    </location>
</feature>
<feature type="transmembrane region" description="Helical" evidence="1">
    <location>
        <begin position="140"/>
        <end position="161"/>
    </location>
</feature>
<dbReference type="InterPro" id="IPR052155">
    <property type="entry name" value="Biofilm_reg_signaling"/>
</dbReference>
<dbReference type="RefSeq" id="WP_048467617.1">
    <property type="nucleotide sequence ID" value="NZ_JBNTQU010000023.1"/>
</dbReference>
<dbReference type="NCBIfam" id="TIGR00254">
    <property type="entry name" value="GGDEF"/>
    <property type="match status" value="1"/>
</dbReference>
<feature type="transmembrane region" description="Helical" evidence="1">
    <location>
        <begin position="89"/>
        <end position="110"/>
    </location>
</feature>
<keyword evidence="1" id="KW-0472">Membrane</keyword>
<reference evidence="3 4" key="1">
    <citation type="submission" date="2015-03" db="EMBL/GenBank/DDBJ databases">
        <title>Genome sequencing of Methylobacterium aquaticum DSM16371 type strain.</title>
        <authorList>
            <person name="Chaudhry V."/>
            <person name="Patil P.B."/>
        </authorList>
    </citation>
    <scope>NUCLEOTIDE SEQUENCE [LARGE SCALE GENOMIC DNA]</scope>
    <source>
        <strain evidence="3 4">DSM 16371</strain>
    </source>
</reference>
<gene>
    <name evidence="3" type="ORF">VP06_30835</name>
</gene>
<comment type="caution">
    <text evidence="3">The sequence shown here is derived from an EMBL/GenBank/DDBJ whole genome shotgun (WGS) entry which is preliminary data.</text>
</comment>
<evidence type="ECO:0000313" key="4">
    <source>
        <dbReference type="Proteomes" id="UP000035929"/>
    </source>
</evidence>
<feature type="transmembrane region" description="Helical" evidence="1">
    <location>
        <begin position="116"/>
        <end position="133"/>
    </location>
</feature>
<dbReference type="SUPFAM" id="SSF55073">
    <property type="entry name" value="Nucleotide cyclase"/>
    <property type="match status" value="1"/>
</dbReference>
<accession>A0A0J6S188</accession>
<dbReference type="Pfam" id="PF00990">
    <property type="entry name" value="GGDEF"/>
    <property type="match status" value="1"/>
</dbReference>
<dbReference type="AlphaFoldDB" id="A0A0J6S188"/>
<dbReference type="PANTHER" id="PTHR44757">
    <property type="entry name" value="DIGUANYLATE CYCLASE DGCP"/>
    <property type="match status" value="1"/>
</dbReference>
<feature type="transmembrane region" description="Helical" evidence="1">
    <location>
        <begin position="167"/>
        <end position="190"/>
    </location>
</feature>
<dbReference type="InterPro" id="IPR000160">
    <property type="entry name" value="GGDEF_dom"/>
</dbReference>
<evidence type="ECO:0000313" key="3">
    <source>
        <dbReference type="EMBL" id="KMO27409.1"/>
    </source>
</evidence>
<feature type="transmembrane region" description="Helical" evidence="1">
    <location>
        <begin position="46"/>
        <end position="68"/>
    </location>
</feature>
<organism evidence="3 4">
    <name type="scientific">Methylobacterium aquaticum</name>
    <dbReference type="NCBI Taxonomy" id="270351"/>
    <lineage>
        <taxon>Bacteria</taxon>
        <taxon>Pseudomonadati</taxon>
        <taxon>Pseudomonadota</taxon>
        <taxon>Alphaproteobacteria</taxon>
        <taxon>Hyphomicrobiales</taxon>
        <taxon>Methylobacteriaceae</taxon>
        <taxon>Methylobacterium</taxon>
    </lineage>
</organism>
<evidence type="ECO:0000256" key="1">
    <source>
        <dbReference type="SAM" id="Phobius"/>
    </source>
</evidence>
<keyword evidence="1" id="KW-1133">Transmembrane helix</keyword>
<name>A0A0J6S188_9HYPH</name>
<feature type="domain" description="GGDEF" evidence="2">
    <location>
        <begin position="231"/>
        <end position="364"/>
    </location>
</feature>
<keyword evidence="1" id="KW-0812">Transmembrane</keyword>
<dbReference type="OrthoDB" id="315417at2"/>
<protein>
    <recommendedName>
        <fullName evidence="2">GGDEF domain-containing protein</fullName>
    </recommendedName>
</protein>
<dbReference type="InterPro" id="IPR043128">
    <property type="entry name" value="Rev_trsase/Diguanyl_cyclase"/>
</dbReference>
<dbReference type="PANTHER" id="PTHR44757:SF2">
    <property type="entry name" value="BIOFILM ARCHITECTURE MAINTENANCE PROTEIN MBAA"/>
    <property type="match status" value="1"/>
</dbReference>
<evidence type="ECO:0000259" key="2">
    <source>
        <dbReference type="PROSITE" id="PS50887"/>
    </source>
</evidence>
<dbReference type="Proteomes" id="UP000035929">
    <property type="component" value="Unassembled WGS sequence"/>
</dbReference>
<dbReference type="InterPro" id="IPR029787">
    <property type="entry name" value="Nucleotide_cyclase"/>
</dbReference>
<dbReference type="Gene3D" id="3.30.70.270">
    <property type="match status" value="1"/>
</dbReference>